<dbReference type="PANTHER" id="PTHR11079">
    <property type="entry name" value="CYTOSINE DEAMINASE FAMILY MEMBER"/>
    <property type="match status" value="1"/>
</dbReference>
<feature type="domain" description="CMP/dCMP-type deaminase" evidence="3">
    <location>
        <begin position="6"/>
        <end position="120"/>
    </location>
</feature>
<accession>A0A941CS07</accession>
<keyword evidence="5" id="KW-1185">Reference proteome</keyword>
<reference evidence="4" key="1">
    <citation type="submission" date="2021-04" db="EMBL/GenBank/DDBJ databases">
        <title>Proteiniclasticum sedimins sp. nov., an obligate anaerobic bacterium isolated from anaerobic sludge.</title>
        <authorList>
            <person name="Liu J."/>
        </authorList>
    </citation>
    <scope>NUCLEOTIDE SEQUENCE</scope>
    <source>
        <strain evidence="4">BAD-10</strain>
    </source>
</reference>
<protein>
    <submittedName>
        <fullName evidence="4">Nucleoside deaminase</fullName>
    </submittedName>
</protein>
<dbReference type="PROSITE" id="PS00903">
    <property type="entry name" value="CYT_DCMP_DEAMINASES_1"/>
    <property type="match status" value="1"/>
</dbReference>
<dbReference type="PANTHER" id="PTHR11079:SF161">
    <property type="entry name" value="CMP_DCMP-TYPE DEAMINASE DOMAIN-CONTAINING PROTEIN"/>
    <property type="match status" value="1"/>
</dbReference>
<dbReference type="InterPro" id="IPR002125">
    <property type="entry name" value="CMP_dCMP_dom"/>
</dbReference>
<dbReference type="Gene3D" id="3.40.140.10">
    <property type="entry name" value="Cytidine Deaminase, domain 2"/>
    <property type="match status" value="1"/>
</dbReference>
<dbReference type="AlphaFoldDB" id="A0A941CS07"/>
<organism evidence="4 5">
    <name type="scientific">Proteiniclasticum sediminis</name>
    <dbReference type="NCBI Taxonomy" id="2804028"/>
    <lineage>
        <taxon>Bacteria</taxon>
        <taxon>Bacillati</taxon>
        <taxon>Bacillota</taxon>
        <taxon>Clostridia</taxon>
        <taxon>Eubacteriales</taxon>
        <taxon>Clostridiaceae</taxon>
        <taxon>Proteiniclasticum</taxon>
    </lineage>
</organism>
<dbReference type="Pfam" id="PF00383">
    <property type="entry name" value="dCMP_cyt_deam_1"/>
    <property type="match status" value="1"/>
</dbReference>
<dbReference type="SUPFAM" id="SSF53927">
    <property type="entry name" value="Cytidine deaminase-like"/>
    <property type="match status" value="1"/>
</dbReference>
<dbReference type="GO" id="GO:0006152">
    <property type="term" value="P:purine nucleoside catabolic process"/>
    <property type="evidence" value="ECO:0007669"/>
    <property type="project" value="TreeGrafter"/>
</dbReference>
<dbReference type="RefSeq" id="WP_211802573.1">
    <property type="nucleotide sequence ID" value="NZ_JAGSCS010000022.1"/>
</dbReference>
<evidence type="ECO:0000256" key="2">
    <source>
        <dbReference type="ARBA" id="ARBA00022833"/>
    </source>
</evidence>
<dbReference type="Proteomes" id="UP000675379">
    <property type="component" value="Unassembled WGS sequence"/>
</dbReference>
<dbReference type="CDD" id="cd01285">
    <property type="entry name" value="nucleoside_deaminase"/>
    <property type="match status" value="1"/>
</dbReference>
<dbReference type="EMBL" id="JAGSCS010000022">
    <property type="protein sequence ID" value="MBR0577157.1"/>
    <property type="molecule type" value="Genomic_DNA"/>
</dbReference>
<dbReference type="GO" id="GO:0008270">
    <property type="term" value="F:zinc ion binding"/>
    <property type="evidence" value="ECO:0007669"/>
    <property type="project" value="InterPro"/>
</dbReference>
<dbReference type="InterPro" id="IPR016192">
    <property type="entry name" value="APOBEC/CMP_deaminase_Zn-bd"/>
</dbReference>
<evidence type="ECO:0000259" key="3">
    <source>
        <dbReference type="PROSITE" id="PS51747"/>
    </source>
</evidence>
<sequence length="158" mass="17282">MKEDLANARQFMELAVEEARKGMHAGKGGPFGAVVVKGGKVISIASNEVLSSSDPTAHAEIVAIRRAGTMLKTYDLTGCVLYTTGEPCPMCFSAIVWANIQEVYYGAPMEEADTLGFRDSKIAGYFRGEECCLTMTRVENAALKELYEEYRTTGKTIY</sequence>
<keyword evidence="2" id="KW-0862">Zinc</keyword>
<keyword evidence="1" id="KW-0479">Metal-binding</keyword>
<evidence type="ECO:0000256" key="1">
    <source>
        <dbReference type="ARBA" id="ARBA00022723"/>
    </source>
</evidence>
<proteinExistence type="predicted"/>
<evidence type="ECO:0000313" key="4">
    <source>
        <dbReference type="EMBL" id="MBR0577157.1"/>
    </source>
</evidence>
<comment type="caution">
    <text evidence="4">The sequence shown here is derived from an EMBL/GenBank/DDBJ whole genome shotgun (WGS) entry which is preliminary data.</text>
</comment>
<dbReference type="GO" id="GO:0047974">
    <property type="term" value="F:guanosine deaminase activity"/>
    <property type="evidence" value="ECO:0007669"/>
    <property type="project" value="TreeGrafter"/>
</dbReference>
<evidence type="ECO:0000313" key="5">
    <source>
        <dbReference type="Proteomes" id="UP000675379"/>
    </source>
</evidence>
<gene>
    <name evidence="4" type="ORF">KCG48_12610</name>
</gene>
<name>A0A941CS07_9CLOT</name>
<dbReference type="PROSITE" id="PS51747">
    <property type="entry name" value="CYT_DCMP_DEAMINASES_2"/>
    <property type="match status" value="1"/>
</dbReference>
<dbReference type="InterPro" id="IPR016193">
    <property type="entry name" value="Cytidine_deaminase-like"/>
</dbReference>